<evidence type="ECO:0000256" key="5">
    <source>
        <dbReference type="ARBA" id="ARBA00023098"/>
    </source>
</evidence>
<gene>
    <name evidence="8" type="ORF">M0812_25861</name>
</gene>
<evidence type="ECO:0000256" key="2">
    <source>
        <dbReference type="ARBA" id="ARBA00022729"/>
    </source>
</evidence>
<dbReference type="AlphaFoldDB" id="A0AAV7YLB9"/>
<dbReference type="EC" id="3.1.1.-" evidence="7"/>
<dbReference type="GO" id="GO:0004620">
    <property type="term" value="F:phospholipase activity"/>
    <property type="evidence" value="ECO:0007669"/>
    <property type="project" value="InterPro"/>
</dbReference>
<dbReference type="Pfam" id="PF04916">
    <property type="entry name" value="Phospholip_B"/>
    <property type="match status" value="1"/>
</dbReference>
<sequence>MKTFLFLLFISFTLFTYCTESLSEGSVYYNSQANTYSFEDVLDQQAASYGRYNDALFEKGFGKLHLFTNGQYDDYIQMYAAGYLEGHLTQKRIWDQFSNFQNGSLHEFNSTIWPIKLVDWIQKNIEYTRQQCESPADNLYGQFCYNLKQFDGLLDGYNEAASLSEQISELGLWLLQSQGDLDDLGIAVFLDSEDKQEREEARSKVYSSEWHDSHHHCTGFVKVLPDHSDIFFSQVTWSAYYTLSRIFKQYTFNLVNYGTQAKTIAFSSYPGLLFSVDDFYITDQQLCVLETTFNIFNDSLYIKYVTHNTDTILTWLRMQAINRLAVSGKTWVDNMKKVNSGTYNNQYLVLDMKEFTPGRKLKEGLLWELEMIPGFTYSQERTKGWLNTKTWYPSINTPENITLFNLAGFPAKVKEDGDYWSYWYNARMKIMERDAYDKIQNYDDFKSFMRYNNYLNDPLSNDDPAQSIASRYDLRTSNTTKKKFKKAPFGALDAKTTNYQDVQEMKFSLISSPTYVNDLPYWKFGVPPLDICPWQGLPQIWNFDWDEFQIISL</sequence>
<keyword evidence="4 7" id="KW-0442">Lipid degradation</keyword>
<comment type="similarity">
    <text evidence="1 7">Belongs to the phospholipase B-like family.</text>
</comment>
<reference evidence="8" key="1">
    <citation type="submission" date="2022-08" db="EMBL/GenBank/DDBJ databases">
        <title>Novel sulphate-reducing endosymbionts in the free-living metamonad Anaeramoeba.</title>
        <authorList>
            <person name="Jerlstrom-Hultqvist J."/>
            <person name="Cepicka I."/>
            <person name="Gallot-Lavallee L."/>
            <person name="Salas-Leiva D."/>
            <person name="Curtis B.A."/>
            <person name="Zahonova K."/>
            <person name="Pipaliya S."/>
            <person name="Dacks J."/>
            <person name="Roger A.J."/>
        </authorList>
    </citation>
    <scope>NUCLEOTIDE SEQUENCE</scope>
    <source>
        <strain evidence="8">Busselton2</strain>
    </source>
</reference>
<keyword evidence="2 7" id="KW-0732">Signal</keyword>
<evidence type="ECO:0000256" key="1">
    <source>
        <dbReference type="ARBA" id="ARBA00007835"/>
    </source>
</evidence>
<dbReference type="Proteomes" id="UP001146793">
    <property type="component" value="Unassembled WGS sequence"/>
</dbReference>
<evidence type="ECO:0000313" key="9">
    <source>
        <dbReference type="Proteomes" id="UP001146793"/>
    </source>
</evidence>
<dbReference type="InterPro" id="IPR007000">
    <property type="entry name" value="PLipase_B-like"/>
</dbReference>
<keyword evidence="6" id="KW-0325">Glycoprotein</keyword>
<keyword evidence="3 7" id="KW-0378">Hydrolase</keyword>
<evidence type="ECO:0000256" key="3">
    <source>
        <dbReference type="ARBA" id="ARBA00022801"/>
    </source>
</evidence>
<dbReference type="GO" id="GO:0009395">
    <property type="term" value="P:phospholipid catabolic process"/>
    <property type="evidence" value="ECO:0007669"/>
    <property type="project" value="TreeGrafter"/>
</dbReference>
<dbReference type="PANTHER" id="PTHR12370:SF3">
    <property type="entry name" value="PHOSPHOLIPASE B-LIKE 2-RELATED"/>
    <property type="match status" value="1"/>
</dbReference>
<evidence type="ECO:0000256" key="4">
    <source>
        <dbReference type="ARBA" id="ARBA00022963"/>
    </source>
</evidence>
<feature type="chain" id="PRO_5043113816" description="Phospholipase B-like" evidence="7">
    <location>
        <begin position="19"/>
        <end position="553"/>
    </location>
</feature>
<evidence type="ECO:0000313" key="8">
    <source>
        <dbReference type="EMBL" id="KAJ3428229.1"/>
    </source>
</evidence>
<comment type="function">
    <text evidence="7">Putative phospholipase.</text>
</comment>
<name>A0AAV7YLB9_9EUKA</name>
<dbReference type="GO" id="GO:0005576">
    <property type="term" value="C:extracellular region"/>
    <property type="evidence" value="ECO:0007669"/>
    <property type="project" value="TreeGrafter"/>
</dbReference>
<evidence type="ECO:0000256" key="6">
    <source>
        <dbReference type="ARBA" id="ARBA00023180"/>
    </source>
</evidence>
<dbReference type="EMBL" id="JANTQA010000060">
    <property type="protein sequence ID" value="KAJ3428229.1"/>
    <property type="molecule type" value="Genomic_DNA"/>
</dbReference>
<feature type="signal peptide" evidence="7">
    <location>
        <begin position="1"/>
        <end position="18"/>
    </location>
</feature>
<dbReference type="PANTHER" id="PTHR12370">
    <property type="entry name" value="PHOSPHOLIPASE B-RELATED"/>
    <property type="match status" value="1"/>
</dbReference>
<proteinExistence type="inferred from homology"/>
<evidence type="ECO:0000256" key="7">
    <source>
        <dbReference type="RuleBase" id="RU364138"/>
    </source>
</evidence>
<dbReference type="Gene3D" id="3.60.60.30">
    <property type="match status" value="1"/>
</dbReference>
<organism evidence="8 9">
    <name type="scientific">Anaeramoeba flamelloides</name>
    <dbReference type="NCBI Taxonomy" id="1746091"/>
    <lineage>
        <taxon>Eukaryota</taxon>
        <taxon>Metamonada</taxon>
        <taxon>Anaeramoebidae</taxon>
        <taxon>Anaeramoeba</taxon>
    </lineage>
</organism>
<accession>A0AAV7YLB9</accession>
<protein>
    <recommendedName>
        <fullName evidence="7">Phospholipase B-like</fullName>
        <ecNumber evidence="7">3.1.1.-</ecNumber>
    </recommendedName>
</protein>
<keyword evidence="5 7" id="KW-0443">Lipid metabolism</keyword>
<comment type="caution">
    <text evidence="8">The sequence shown here is derived from an EMBL/GenBank/DDBJ whole genome shotgun (WGS) entry which is preliminary data.</text>
</comment>